<dbReference type="AlphaFoldDB" id="A0A1B1YTD9"/>
<dbReference type="InterPro" id="IPR044992">
    <property type="entry name" value="ChyE-like"/>
</dbReference>
<dbReference type="InParanoid" id="A0A1B1YTD9"/>
<evidence type="ECO:0000259" key="1">
    <source>
        <dbReference type="Pfam" id="PF00117"/>
    </source>
</evidence>
<dbReference type="FunFam" id="3.40.50.880:FF:000033">
    <property type="entry name" value="Glutamine amidotransferase class-I"/>
    <property type="match status" value="1"/>
</dbReference>
<dbReference type="InterPro" id="IPR017926">
    <property type="entry name" value="GATASE"/>
</dbReference>
<dbReference type="GO" id="GO:0005829">
    <property type="term" value="C:cytosol"/>
    <property type="evidence" value="ECO:0007669"/>
    <property type="project" value="TreeGrafter"/>
</dbReference>
<evidence type="ECO:0000313" key="3">
    <source>
        <dbReference type="Proteomes" id="UP000092952"/>
    </source>
</evidence>
<dbReference type="PANTHER" id="PTHR42695">
    <property type="entry name" value="GLUTAMINE AMIDOTRANSFERASE YLR126C-RELATED"/>
    <property type="match status" value="1"/>
</dbReference>
<dbReference type="PANTHER" id="PTHR42695:SF5">
    <property type="entry name" value="GLUTAMINE AMIDOTRANSFERASE YLR126C-RELATED"/>
    <property type="match status" value="1"/>
</dbReference>
<dbReference type="Proteomes" id="UP000092952">
    <property type="component" value="Chromosome"/>
</dbReference>
<dbReference type="EMBL" id="CP014671">
    <property type="protein sequence ID" value="ANX04104.1"/>
    <property type="molecule type" value="Genomic_DNA"/>
</dbReference>
<feature type="domain" description="Glutamine amidotransferase" evidence="1">
    <location>
        <begin position="47"/>
        <end position="183"/>
    </location>
</feature>
<dbReference type="KEGG" id="gbi:PG2T_07865"/>
<dbReference type="PROSITE" id="PS51273">
    <property type="entry name" value="GATASE_TYPE_1"/>
    <property type="match status" value="1"/>
</dbReference>
<organism evidence="2 3">
    <name type="scientific">Immundisolibacter cernigliae</name>
    <dbReference type="NCBI Taxonomy" id="1810504"/>
    <lineage>
        <taxon>Bacteria</taxon>
        <taxon>Pseudomonadati</taxon>
        <taxon>Pseudomonadota</taxon>
        <taxon>Gammaproteobacteria</taxon>
        <taxon>Immundisolibacterales</taxon>
        <taxon>Immundisolibacteraceae</taxon>
        <taxon>Immundisolibacter</taxon>
    </lineage>
</organism>
<protein>
    <recommendedName>
        <fullName evidence="1">Glutamine amidotransferase domain-containing protein</fullName>
    </recommendedName>
</protein>
<evidence type="ECO:0000313" key="2">
    <source>
        <dbReference type="EMBL" id="ANX04104.1"/>
    </source>
</evidence>
<reference evidence="3" key="1">
    <citation type="submission" date="2016-03" db="EMBL/GenBank/DDBJ databases">
        <title>Complete genome sequence of Solimmundus cernigliae, representing a novel lineage of polycyclic aromatic hydrocarbon degraders within the Gammaproteobacteria.</title>
        <authorList>
            <person name="Singleton D.R."/>
            <person name="Dickey A.N."/>
            <person name="Scholl E.H."/>
            <person name="Wright F.A."/>
            <person name="Aitken M.D."/>
        </authorList>
    </citation>
    <scope>NUCLEOTIDE SEQUENCE [LARGE SCALE GENOMIC DNA]</scope>
    <source>
        <strain evidence="3">TR3.2</strain>
    </source>
</reference>
<dbReference type="SUPFAM" id="SSF52317">
    <property type="entry name" value="Class I glutamine amidotransferase-like"/>
    <property type="match status" value="1"/>
</dbReference>
<dbReference type="Pfam" id="PF00117">
    <property type="entry name" value="GATase"/>
    <property type="match status" value="1"/>
</dbReference>
<gene>
    <name evidence="2" type="ORF">PG2T_07865</name>
</gene>
<name>A0A1B1YTD9_9GAMM</name>
<dbReference type="STRING" id="1810504.PG2T_07865"/>
<dbReference type="CDD" id="cd01741">
    <property type="entry name" value="GATase1_1"/>
    <property type="match status" value="1"/>
</dbReference>
<dbReference type="Gene3D" id="3.40.50.880">
    <property type="match status" value="1"/>
</dbReference>
<accession>A0A1B1YTD9</accession>
<dbReference type="RefSeq" id="WP_202816280.1">
    <property type="nucleotide sequence ID" value="NZ_CP014671.1"/>
</dbReference>
<sequence>MPALRIHWLQHVAFEGLGYIEPWALRHRHALSCTRLHAGEALPTPDAFDWLIVMGGPMGVYEADRHPFIAAEIALIGAAIAAGKRVLGICLGAQLMAAALGARVYPSGQKEIGWFQIEPAPESTGSPFGDALTGPLTVFHWHGDTFDLPAGAVRLAHSRICTQQGFGYGARALALQFHPEMDPAGVAALANEFGPRLRPAASVHSADQMLAGQAHCAAARRLLDTWLDRLAAG</sequence>
<keyword evidence="3" id="KW-1185">Reference proteome</keyword>
<dbReference type="InterPro" id="IPR029062">
    <property type="entry name" value="Class_I_gatase-like"/>
</dbReference>
<proteinExistence type="predicted"/>